<dbReference type="AlphaFoldDB" id="S8AXU2"/>
<reference evidence="4 5" key="1">
    <citation type="journal article" date="2013" name="PLoS Genet.">
        <title>Genomic mechanisms accounting for the adaptation to parasitism in nematode-trapping fungi.</title>
        <authorList>
            <person name="Meerupati T."/>
            <person name="Andersson K.M."/>
            <person name="Friman E."/>
            <person name="Kumar D."/>
            <person name="Tunlid A."/>
            <person name="Ahren D."/>
        </authorList>
    </citation>
    <scope>NUCLEOTIDE SEQUENCE [LARGE SCALE GENOMIC DNA]</scope>
    <source>
        <strain evidence="4 5">CBS 200.50</strain>
    </source>
</reference>
<protein>
    <recommendedName>
        <fullName evidence="3">C2H2-type domain-containing protein</fullName>
    </recommendedName>
</protein>
<evidence type="ECO:0000313" key="5">
    <source>
        <dbReference type="Proteomes" id="UP000015100"/>
    </source>
</evidence>
<keyword evidence="5" id="KW-1185">Reference proteome</keyword>
<dbReference type="SMART" id="SM00451">
    <property type="entry name" value="ZnF_U1"/>
    <property type="match status" value="1"/>
</dbReference>
<keyword evidence="1 2" id="KW-0862">Zinc</keyword>
<proteinExistence type="predicted"/>
<dbReference type="Gene3D" id="3.30.160.60">
    <property type="entry name" value="Classic Zinc Finger"/>
    <property type="match status" value="1"/>
</dbReference>
<sequence>MSFIILDVLLKSVPIPGFGHREPKPSYILPKNNTTNALKKHENAKTKFKPQPQDTVLEFKTDGPGTIKAIPLKRLYRDTKSIRPKKLRLLKPKPTAIEDSGRSPEIKQEAVDDFFATQETPTQEAIEFDGEETSERSPEIKQETLEDLFATQETLTQETPIRETPIRETPTQEVIEFDENQATEPSMVAATSIVGISVPDSPKSPSIGNRLHRKRETWPCKSKDCKERFSNNRKYERHLSKRHRVKSTECPICGKTLGRKDYLRDHVRSQRHQKALKRSGN</sequence>
<name>S8AXU2_DACHA</name>
<gene>
    <name evidence="4" type="ORF">H072_259</name>
</gene>
<comment type="caution">
    <text evidence="4">The sequence shown here is derived from an EMBL/GenBank/DDBJ whole genome shotgun (WGS) entry which is preliminary data.</text>
</comment>
<dbReference type="Proteomes" id="UP000015100">
    <property type="component" value="Unassembled WGS sequence"/>
</dbReference>
<dbReference type="SUPFAM" id="SSF57667">
    <property type="entry name" value="beta-beta-alpha zinc fingers"/>
    <property type="match status" value="1"/>
</dbReference>
<evidence type="ECO:0000256" key="1">
    <source>
        <dbReference type="ARBA" id="ARBA00022771"/>
    </source>
</evidence>
<evidence type="ECO:0000313" key="4">
    <source>
        <dbReference type="EMBL" id="EPS45786.1"/>
    </source>
</evidence>
<dbReference type="InterPro" id="IPR013087">
    <property type="entry name" value="Znf_C2H2_type"/>
</dbReference>
<dbReference type="InterPro" id="IPR003604">
    <property type="entry name" value="Matrin/U1-like-C_Znf_C2H2"/>
</dbReference>
<feature type="domain" description="C2H2-type" evidence="3">
    <location>
        <begin position="248"/>
        <end position="275"/>
    </location>
</feature>
<evidence type="ECO:0000259" key="3">
    <source>
        <dbReference type="PROSITE" id="PS50157"/>
    </source>
</evidence>
<dbReference type="OrthoDB" id="6077919at2759"/>
<keyword evidence="1 2" id="KW-0863">Zinc-finger</keyword>
<dbReference type="EMBL" id="AQGS01000003">
    <property type="protein sequence ID" value="EPS45786.1"/>
    <property type="molecule type" value="Genomic_DNA"/>
</dbReference>
<dbReference type="GO" id="GO:0008270">
    <property type="term" value="F:zinc ion binding"/>
    <property type="evidence" value="ECO:0007669"/>
    <property type="project" value="UniProtKB-KW"/>
</dbReference>
<dbReference type="InterPro" id="IPR036236">
    <property type="entry name" value="Znf_C2H2_sf"/>
</dbReference>
<evidence type="ECO:0000256" key="2">
    <source>
        <dbReference type="PROSITE-ProRule" id="PRU00042"/>
    </source>
</evidence>
<dbReference type="PROSITE" id="PS00028">
    <property type="entry name" value="ZINC_FINGER_C2H2_1"/>
    <property type="match status" value="1"/>
</dbReference>
<dbReference type="GO" id="GO:0003676">
    <property type="term" value="F:nucleic acid binding"/>
    <property type="evidence" value="ECO:0007669"/>
    <property type="project" value="InterPro"/>
</dbReference>
<dbReference type="PROSITE" id="PS50157">
    <property type="entry name" value="ZINC_FINGER_C2H2_2"/>
    <property type="match status" value="1"/>
</dbReference>
<dbReference type="Pfam" id="PF00096">
    <property type="entry name" value="zf-C2H2"/>
    <property type="match status" value="1"/>
</dbReference>
<dbReference type="HOGENOM" id="CLU_990508_0_0_1"/>
<reference evidence="5" key="2">
    <citation type="submission" date="2013-04" db="EMBL/GenBank/DDBJ databases">
        <title>Genomic mechanisms accounting for the adaptation to parasitism in nematode-trapping fungi.</title>
        <authorList>
            <person name="Ahren D.G."/>
        </authorList>
    </citation>
    <scope>NUCLEOTIDE SEQUENCE [LARGE SCALE GENOMIC DNA]</scope>
    <source>
        <strain evidence="5">CBS 200.50</strain>
    </source>
</reference>
<accession>S8AXU2</accession>
<organism evidence="4 5">
    <name type="scientific">Dactylellina haptotyla (strain CBS 200.50)</name>
    <name type="common">Nematode-trapping fungus</name>
    <name type="synonym">Monacrosporium haptotylum</name>
    <dbReference type="NCBI Taxonomy" id="1284197"/>
    <lineage>
        <taxon>Eukaryota</taxon>
        <taxon>Fungi</taxon>
        <taxon>Dikarya</taxon>
        <taxon>Ascomycota</taxon>
        <taxon>Pezizomycotina</taxon>
        <taxon>Orbiliomycetes</taxon>
        <taxon>Orbiliales</taxon>
        <taxon>Orbiliaceae</taxon>
        <taxon>Dactylellina</taxon>
    </lineage>
</organism>
<keyword evidence="1 2" id="KW-0479">Metal-binding</keyword>
<dbReference type="SMART" id="SM00355">
    <property type="entry name" value="ZnF_C2H2"/>
    <property type="match status" value="2"/>
</dbReference>